<accession>A0ABS0C5A8</accession>
<keyword evidence="1" id="KW-0812">Transmembrane</keyword>
<comment type="caution">
    <text evidence="2">The sequence shown here is derived from an EMBL/GenBank/DDBJ whole genome shotgun (WGS) entry which is preliminary data.</text>
</comment>
<evidence type="ECO:0000313" key="3">
    <source>
        <dbReference type="Proteomes" id="UP000807309"/>
    </source>
</evidence>
<sequence>MAETVSVFALHGERWADCFNDLPCPLRDRMRRATKATVSDELLPVIRERYAKTSLCLRSGAGSLKASLRANLLGGMMFSLRDQFYVRVVRFCAVVPLVFAGCVLGVGYGVANAAAGSCEVQVHNVHQSKGSPGLMDVKGTLTCQGAVERADVFIYYVDVAGSEWVRVESSIAQRTVFSPSPGKKYTVMSQNGTPCVAGVYIGVAEGYITVDGKTTKNYQNGFGPRSTVSC</sequence>
<reference evidence="2 3" key="1">
    <citation type="submission" date="2020-10" db="EMBL/GenBank/DDBJ databases">
        <title>Identification of Nocardia species via Next-generation sequencing and recognition of intraspecies genetic diversity.</title>
        <authorList>
            <person name="Li P."/>
            <person name="Li P."/>
            <person name="Lu B."/>
        </authorList>
    </citation>
    <scope>NUCLEOTIDE SEQUENCE [LARGE SCALE GENOMIC DNA]</scope>
    <source>
        <strain evidence="2 3">N-11</strain>
    </source>
</reference>
<proteinExistence type="predicted"/>
<feature type="transmembrane region" description="Helical" evidence="1">
    <location>
        <begin position="88"/>
        <end position="111"/>
    </location>
</feature>
<keyword evidence="1" id="KW-0472">Membrane</keyword>
<protein>
    <recommendedName>
        <fullName evidence="4">Lipoprotein</fullName>
    </recommendedName>
</protein>
<keyword evidence="3" id="KW-1185">Reference proteome</keyword>
<keyword evidence="1" id="KW-1133">Transmembrane helix</keyword>
<dbReference type="RefSeq" id="WP_195032230.1">
    <property type="nucleotide sequence ID" value="NZ_JADLRE010000004.1"/>
</dbReference>
<evidence type="ECO:0000256" key="1">
    <source>
        <dbReference type="SAM" id="Phobius"/>
    </source>
</evidence>
<gene>
    <name evidence="2" type="ORF">IU470_07460</name>
</gene>
<dbReference type="EMBL" id="JADLRE010000004">
    <property type="protein sequence ID" value="MBF6224945.1"/>
    <property type="molecule type" value="Genomic_DNA"/>
</dbReference>
<organism evidence="2 3">
    <name type="scientific">Nocardia abscessus</name>
    <dbReference type="NCBI Taxonomy" id="120957"/>
    <lineage>
        <taxon>Bacteria</taxon>
        <taxon>Bacillati</taxon>
        <taxon>Actinomycetota</taxon>
        <taxon>Actinomycetes</taxon>
        <taxon>Mycobacteriales</taxon>
        <taxon>Nocardiaceae</taxon>
        <taxon>Nocardia</taxon>
    </lineage>
</organism>
<name>A0ABS0C5A8_9NOCA</name>
<evidence type="ECO:0000313" key="2">
    <source>
        <dbReference type="EMBL" id="MBF6224945.1"/>
    </source>
</evidence>
<dbReference type="Proteomes" id="UP000807309">
    <property type="component" value="Unassembled WGS sequence"/>
</dbReference>
<evidence type="ECO:0008006" key="4">
    <source>
        <dbReference type="Google" id="ProtNLM"/>
    </source>
</evidence>